<dbReference type="eggNOG" id="COG0517">
    <property type="taxonomic scope" value="Bacteria"/>
</dbReference>
<accession>C8X5M0</accession>
<feature type="domain" description="CBS" evidence="3">
    <location>
        <begin position="94"/>
        <end position="151"/>
    </location>
</feature>
<evidence type="ECO:0000313" key="5">
    <source>
        <dbReference type="Proteomes" id="UP000001052"/>
    </source>
</evidence>
<protein>
    <submittedName>
        <fullName evidence="4">CBS domain containing membrane protein</fullName>
    </submittedName>
</protein>
<dbReference type="PANTHER" id="PTHR43080:SF26">
    <property type="entry name" value="REGULATORY PROTEIN"/>
    <property type="match status" value="1"/>
</dbReference>
<gene>
    <name evidence="4" type="ordered locus">Dret_2435</name>
</gene>
<keyword evidence="1 2" id="KW-0129">CBS domain</keyword>
<reference evidence="5" key="1">
    <citation type="submission" date="2009-09" db="EMBL/GenBank/DDBJ databases">
        <title>The complete chromosome of Desulfohalobium retbaense DSM 5692.</title>
        <authorList>
            <consortium name="US DOE Joint Genome Institute (JGI-PGF)"/>
            <person name="Lucas S."/>
            <person name="Copeland A."/>
            <person name="Lapidus A."/>
            <person name="Glavina del Rio T."/>
            <person name="Dalin E."/>
            <person name="Tice H."/>
            <person name="Bruce D."/>
            <person name="Goodwin L."/>
            <person name="Pitluck S."/>
            <person name="Kyrpides N."/>
            <person name="Mavromatis K."/>
            <person name="Ivanova N."/>
            <person name="Mikhailova N."/>
            <person name="Munk A.C."/>
            <person name="Brettin T."/>
            <person name="Detter J.C."/>
            <person name="Han C."/>
            <person name="Tapia R."/>
            <person name="Larimer F."/>
            <person name="Land M."/>
            <person name="Hauser L."/>
            <person name="Markowitz V."/>
            <person name="Cheng J.-F."/>
            <person name="Hugenholtz P."/>
            <person name="Woyke T."/>
            <person name="Wu D."/>
            <person name="Spring S."/>
            <person name="Klenk H.-P."/>
            <person name="Eisen J.A."/>
        </authorList>
    </citation>
    <scope>NUCLEOTIDE SEQUENCE [LARGE SCALE GENOMIC DNA]</scope>
    <source>
        <strain evidence="5">DSM 5692</strain>
    </source>
</reference>
<evidence type="ECO:0000256" key="1">
    <source>
        <dbReference type="ARBA" id="ARBA00023122"/>
    </source>
</evidence>
<dbReference type="STRING" id="485915.Dret_2435"/>
<evidence type="ECO:0000256" key="2">
    <source>
        <dbReference type="PROSITE-ProRule" id="PRU00703"/>
    </source>
</evidence>
<evidence type="ECO:0000313" key="4">
    <source>
        <dbReference type="EMBL" id="ACV69717.1"/>
    </source>
</evidence>
<dbReference type="PANTHER" id="PTHR43080">
    <property type="entry name" value="CBS DOMAIN-CONTAINING PROTEIN CBSX3, MITOCHONDRIAL"/>
    <property type="match status" value="1"/>
</dbReference>
<evidence type="ECO:0000259" key="3">
    <source>
        <dbReference type="PROSITE" id="PS51371"/>
    </source>
</evidence>
<dbReference type="RefSeq" id="WP_015752851.1">
    <property type="nucleotide sequence ID" value="NC_013223.1"/>
</dbReference>
<feature type="domain" description="CBS" evidence="3">
    <location>
        <begin position="8"/>
        <end position="65"/>
    </location>
</feature>
<dbReference type="Pfam" id="PF00571">
    <property type="entry name" value="CBS"/>
    <property type="match status" value="2"/>
</dbReference>
<dbReference type="InterPro" id="IPR051257">
    <property type="entry name" value="Diverse_CBS-Domain"/>
</dbReference>
<dbReference type="EMBL" id="CP001734">
    <property type="protein sequence ID" value="ACV69717.1"/>
    <property type="molecule type" value="Genomic_DNA"/>
</dbReference>
<dbReference type="InterPro" id="IPR000644">
    <property type="entry name" value="CBS_dom"/>
</dbReference>
<dbReference type="Proteomes" id="UP000001052">
    <property type="component" value="Chromosome"/>
</dbReference>
<name>C8X5M0_DESRD</name>
<dbReference type="AlphaFoldDB" id="C8X5M0"/>
<proteinExistence type="predicted"/>
<dbReference type="SMART" id="SM00116">
    <property type="entry name" value="CBS"/>
    <property type="match status" value="2"/>
</dbReference>
<dbReference type="PROSITE" id="PS51371">
    <property type="entry name" value="CBS"/>
    <property type="match status" value="2"/>
</dbReference>
<dbReference type="SUPFAM" id="SSF54631">
    <property type="entry name" value="CBS-domain pair"/>
    <property type="match status" value="1"/>
</dbReference>
<dbReference type="KEGG" id="drt:Dret_2435"/>
<reference evidence="4 5" key="2">
    <citation type="journal article" date="2010" name="Stand. Genomic Sci.">
        <title>Complete genome sequence of Desulfohalobium retbaense type strain (HR(100)).</title>
        <authorList>
            <person name="Spring S."/>
            <person name="Nolan M."/>
            <person name="Lapidus A."/>
            <person name="Glavina Del Rio T."/>
            <person name="Copeland A."/>
            <person name="Tice H."/>
            <person name="Cheng J.F."/>
            <person name="Lucas S."/>
            <person name="Land M."/>
            <person name="Chen F."/>
            <person name="Bruce D."/>
            <person name="Goodwin L."/>
            <person name="Pitluck S."/>
            <person name="Ivanova N."/>
            <person name="Mavromatis K."/>
            <person name="Mikhailova N."/>
            <person name="Pati A."/>
            <person name="Chen A."/>
            <person name="Palaniappan K."/>
            <person name="Hauser L."/>
            <person name="Chang Y.J."/>
            <person name="Jeffries C.D."/>
            <person name="Munk C."/>
            <person name="Kiss H."/>
            <person name="Chain P."/>
            <person name="Han C."/>
            <person name="Brettin T."/>
            <person name="Detter J.C."/>
            <person name="Schuler E."/>
            <person name="Goker M."/>
            <person name="Rohde M."/>
            <person name="Bristow J."/>
            <person name="Eisen J.A."/>
            <person name="Markowitz V."/>
            <person name="Hugenholtz P."/>
            <person name="Kyrpides N.C."/>
            <person name="Klenk H.P."/>
        </authorList>
    </citation>
    <scope>NUCLEOTIDE SEQUENCE [LARGE SCALE GENOMIC DNA]</scope>
    <source>
        <strain evidence="4 5">DSM 5692</strain>
    </source>
</reference>
<sequence length="168" mass="19008">MTKITEFMRTDVHSVHENTSFETLMCQDICNIADHVYVLDRDNHPVGLITTLELLKALVPPYLNSHLAQMLPEDQRLNEKCYEHARHLTARDVMSTDLPLISIHDSFLRASTMVLDTAANALPVVDEHGRLLGEMTRCDLVRYLGSNFCPLPDLRGTEGEQDGQARVH</sequence>
<dbReference type="InterPro" id="IPR046342">
    <property type="entry name" value="CBS_dom_sf"/>
</dbReference>
<dbReference type="HOGENOM" id="CLU_1583861_0_0_7"/>
<dbReference type="Gene3D" id="3.10.580.10">
    <property type="entry name" value="CBS-domain"/>
    <property type="match status" value="1"/>
</dbReference>
<dbReference type="OrthoDB" id="5454570at2"/>
<keyword evidence="5" id="KW-1185">Reference proteome</keyword>
<organism evidence="4 5">
    <name type="scientific">Desulfohalobium retbaense (strain ATCC 49708 / DSM 5692 / JCM 16813 / HR100)</name>
    <dbReference type="NCBI Taxonomy" id="485915"/>
    <lineage>
        <taxon>Bacteria</taxon>
        <taxon>Pseudomonadati</taxon>
        <taxon>Thermodesulfobacteriota</taxon>
        <taxon>Desulfovibrionia</taxon>
        <taxon>Desulfovibrionales</taxon>
        <taxon>Desulfohalobiaceae</taxon>
        <taxon>Desulfohalobium</taxon>
    </lineage>
</organism>